<dbReference type="AlphaFoldDB" id="A0A9N9HMT0"/>
<evidence type="ECO:0000313" key="2">
    <source>
        <dbReference type="Proteomes" id="UP000789831"/>
    </source>
</evidence>
<evidence type="ECO:0000313" key="1">
    <source>
        <dbReference type="EMBL" id="CAG8696246.1"/>
    </source>
</evidence>
<dbReference type="InterPro" id="IPR032675">
    <property type="entry name" value="LRR_dom_sf"/>
</dbReference>
<gene>
    <name evidence="1" type="ORF">AGERDE_LOCUS13283</name>
</gene>
<protein>
    <submittedName>
        <fullName evidence="1">9260_t:CDS:1</fullName>
    </submittedName>
</protein>
<proteinExistence type="predicted"/>
<dbReference type="EMBL" id="CAJVPL010016685">
    <property type="protein sequence ID" value="CAG8696246.1"/>
    <property type="molecule type" value="Genomic_DNA"/>
</dbReference>
<reference evidence="1" key="1">
    <citation type="submission" date="2021-06" db="EMBL/GenBank/DDBJ databases">
        <authorList>
            <person name="Kallberg Y."/>
            <person name="Tangrot J."/>
            <person name="Rosling A."/>
        </authorList>
    </citation>
    <scope>NUCLEOTIDE SEQUENCE</scope>
    <source>
        <strain evidence="1">MT106</strain>
    </source>
</reference>
<dbReference type="SUPFAM" id="SSF52058">
    <property type="entry name" value="L domain-like"/>
    <property type="match status" value="1"/>
</dbReference>
<name>A0A9N9HMT0_9GLOM</name>
<accession>A0A9N9HMT0</accession>
<feature type="non-terminal residue" evidence="1">
    <location>
        <position position="1"/>
    </location>
</feature>
<organism evidence="1 2">
    <name type="scientific">Ambispora gerdemannii</name>
    <dbReference type="NCBI Taxonomy" id="144530"/>
    <lineage>
        <taxon>Eukaryota</taxon>
        <taxon>Fungi</taxon>
        <taxon>Fungi incertae sedis</taxon>
        <taxon>Mucoromycota</taxon>
        <taxon>Glomeromycotina</taxon>
        <taxon>Glomeromycetes</taxon>
        <taxon>Archaeosporales</taxon>
        <taxon>Ambisporaceae</taxon>
        <taxon>Ambispora</taxon>
    </lineage>
</organism>
<dbReference type="Proteomes" id="UP000789831">
    <property type="component" value="Unassembled WGS sequence"/>
</dbReference>
<comment type="caution">
    <text evidence="1">The sequence shown here is derived from an EMBL/GenBank/DDBJ whole genome shotgun (WGS) entry which is preliminary data.</text>
</comment>
<sequence length="158" mass="17866">PKDSQAQKWLEEKFPIGEREEVTVLFARNMGLEGELVVEKFPKLEKIICDSNSKLTSIKVIGLSKLAIFNANACKVNKLVISGCPEIISLNVGNNLLSNTDFLDDLNPEKLTYLSIHSNKFEKKQNLEFLSRFGNLEELYINSNEKFIGSLSVRLVIF</sequence>
<dbReference type="OrthoDB" id="2404189at2759"/>
<dbReference type="Gene3D" id="3.80.10.10">
    <property type="entry name" value="Ribonuclease Inhibitor"/>
    <property type="match status" value="1"/>
</dbReference>
<keyword evidence="2" id="KW-1185">Reference proteome</keyword>